<comment type="subcellular location">
    <subcellularLocation>
        <location evidence="1">Cell membrane</location>
        <topology evidence="1">Multi-pass membrane protein</topology>
    </subcellularLocation>
</comment>
<keyword evidence="2" id="KW-0813">Transport</keyword>
<dbReference type="InParanoid" id="A9WEN7"/>
<dbReference type="Proteomes" id="UP000002008">
    <property type="component" value="Chromosome"/>
</dbReference>
<dbReference type="NCBIfam" id="NF003715">
    <property type="entry name" value="PRK05326.1-2"/>
    <property type="match status" value="1"/>
</dbReference>
<keyword evidence="3" id="KW-0050">Antiport</keyword>
<dbReference type="EMBL" id="CP000909">
    <property type="protein sequence ID" value="ABY33796.1"/>
    <property type="molecule type" value="Genomic_DNA"/>
</dbReference>
<dbReference type="PROSITE" id="PS51202">
    <property type="entry name" value="RCK_C"/>
    <property type="match status" value="1"/>
</dbReference>
<protein>
    <submittedName>
        <fullName evidence="11">Sodium/hydrogen exchanger</fullName>
    </submittedName>
</protein>
<feature type="transmembrane region" description="Helical" evidence="9">
    <location>
        <begin position="362"/>
        <end position="385"/>
    </location>
</feature>
<dbReference type="AlphaFoldDB" id="A9WEN7"/>
<feature type="transmembrane region" description="Helical" evidence="9">
    <location>
        <begin position="220"/>
        <end position="239"/>
    </location>
</feature>
<dbReference type="STRING" id="324602.Caur_0550"/>
<feature type="domain" description="RCK C-terminal" evidence="10">
    <location>
        <begin position="401"/>
        <end position="482"/>
    </location>
</feature>
<keyword evidence="8 9" id="KW-0472">Membrane</keyword>
<dbReference type="Gene3D" id="1.20.1530.20">
    <property type="match status" value="1"/>
</dbReference>
<dbReference type="HOGENOM" id="CLU_005912_9_2_0"/>
<feature type="transmembrane region" description="Helical" evidence="9">
    <location>
        <begin position="245"/>
        <end position="261"/>
    </location>
</feature>
<feature type="transmembrane region" description="Helical" evidence="9">
    <location>
        <begin position="182"/>
        <end position="208"/>
    </location>
</feature>
<keyword evidence="4" id="KW-1003">Cell membrane</keyword>
<feature type="transmembrane region" description="Helical" evidence="9">
    <location>
        <begin position="302"/>
        <end position="323"/>
    </location>
</feature>
<evidence type="ECO:0000313" key="11">
    <source>
        <dbReference type="EMBL" id="ABY33796.1"/>
    </source>
</evidence>
<dbReference type="EnsemblBacteria" id="ABY33796">
    <property type="protein sequence ID" value="ABY33796"/>
    <property type="gene ID" value="Caur_0550"/>
</dbReference>
<dbReference type="PANTHER" id="PTHR32507">
    <property type="entry name" value="NA(+)/H(+) ANTIPORTER 1"/>
    <property type="match status" value="1"/>
</dbReference>
<evidence type="ECO:0000256" key="3">
    <source>
        <dbReference type="ARBA" id="ARBA00022449"/>
    </source>
</evidence>
<organism evidence="11 12">
    <name type="scientific">Chloroflexus aurantiacus (strain ATCC 29366 / DSM 635 / J-10-fl)</name>
    <dbReference type="NCBI Taxonomy" id="324602"/>
    <lineage>
        <taxon>Bacteria</taxon>
        <taxon>Bacillati</taxon>
        <taxon>Chloroflexota</taxon>
        <taxon>Chloroflexia</taxon>
        <taxon>Chloroflexales</taxon>
        <taxon>Chloroflexineae</taxon>
        <taxon>Chloroflexaceae</taxon>
        <taxon>Chloroflexus</taxon>
    </lineage>
</organism>
<sequence length="493" mass="52123">MTTEPLLLITGLLLAISVAATRASNRFGVPALILFMAVGMLAGSDGPGGIAFTDAGVAQLIGVIALIYILFSGGLDTDWQIIKPVLTEGLILANVGVLVSTVIVAVGAHFMLGFDWPLALLLGAIVSSTDAAAVFSVMRTRGIHLKHRLEPLIELESGSNDPIAVFLTIGLTNLVINPQASLLTLIPSFIIQMILGAAGGYAFGRLMIWVVNRIRLQQEGLYVVLTMALTLLTYGFTAIIGGNGFLAVYLAGIILGNANIVHKRSILRFHDGVAWLSQIAMFLILGLLVFPSQLPAVAGQGLAMALWLVFVARPVSVIIALGWKRRSLPQLLMIAWAGLRGAVPIVLATFPLLAGVPDAPLLFNLVFFIVLISVLLQGISIGWVARRLGVMTDQAEVIDSHLFVPEVSGASQILEAQIPPDSALVGKSLIDADLPRGLLIVQIQRADGYIIPNGSTVFAPNDRLVLLVAPTAMPAVTELCASCSLNPIGSLLK</sequence>
<keyword evidence="5 9" id="KW-0812">Transmembrane</keyword>
<feature type="transmembrane region" description="Helical" evidence="9">
    <location>
        <begin position="273"/>
        <end position="290"/>
    </location>
</feature>
<reference evidence="12" key="1">
    <citation type="journal article" date="2011" name="BMC Genomics">
        <title>Complete genome sequence of the filamentous anoxygenic phototrophic bacterium Chloroflexus aurantiacus.</title>
        <authorList>
            <person name="Tang K.H."/>
            <person name="Barry K."/>
            <person name="Chertkov O."/>
            <person name="Dalin E."/>
            <person name="Han C.S."/>
            <person name="Hauser L.J."/>
            <person name="Honchak B.M."/>
            <person name="Karbach L.E."/>
            <person name="Land M.L."/>
            <person name="Lapidus A."/>
            <person name="Larimer F.W."/>
            <person name="Mikhailova N."/>
            <person name="Pitluck S."/>
            <person name="Pierson B.K."/>
            <person name="Blankenship R.E."/>
        </authorList>
    </citation>
    <scope>NUCLEOTIDE SEQUENCE [LARGE SCALE GENOMIC DNA]</scope>
    <source>
        <strain evidence="12">ATCC 29366 / DSM 635 / J-10-fl</strain>
    </source>
</reference>
<evidence type="ECO:0000256" key="4">
    <source>
        <dbReference type="ARBA" id="ARBA00022475"/>
    </source>
</evidence>
<keyword evidence="6 9" id="KW-1133">Transmembrane helix</keyword>
<evidence type="ECO:0000256" key="7">
    <source>
        <dbReference type="ARBA" id="ARBA00023065"/>
    </source>
</evidence>
<dbReference type="Pfam" id="PF02080">
    <property type="entry name" value="TrkA_C"/>
    <property type="match status" value="1"/>
</dbReference>
<dbReference type="Pfam" id="PF00999">
    <property type="entry name" value="Na_H_Exchanger"/>
    <property type="match status" value="1"/>
</dbReference>
<evidence type="ECO:0000313" key="12">
    <source>
        <dbReference type="Proteomes" id="UP000002008"/>
    </source>
</evidence>
<dbReference type="InterPro" id="IPR006153">
    <property type="entry name" value="Cation/H_exchanger_TM"/>
</dbReference>
<feature type="transmembrane region" description="Helical" evidence="9">
    <location>
        <begin position="91"/>
        <end position="112"/>
    </location>
</feature>
<dbReference type="NCBIfam" id="NF003716">
    <property type="entry name" value="PRK05326.1-3"/>
    <property type="match status" value="1"/>
</dbReference>
<proteinExistence type="predicted"/>
<dbReference type="InterPro" id="IPR038770">
    <property type="entry name" value="Na+/solute_symporter_sf"/>
</dbReference>
<accession>A9WEN7</accession>
<dbReference type="GO" id="GO:0030007">
    <property type="term" value="P:intracellular potassium ion homeostasis"/>
    <property type="evidence" value="ECO:0000318"/>
    <property type="project" value="GO_Central"/>
</dbReference>
<evidence type="ECO:0000256" key="6">
    <source>
        <dbReference type="ARBA" id="ARBA00022989"/>
    </source>
</evidence>
<feature type="transmembrane region" description="Helical" evidence="9">
    <location>
        <begin position="118"/>
        <end position="138"/>
    </location>
</feature>
<dbReference type="GO" id="GO:0005886">
    <property type="term" value="C:plasma membrane"/>
    <property type="evidence" value="ECO:0007669"/>
    <property type="project" value="UniProtKB-SubCell"/>
</dbReference>
<evidence type="ECO:0000256" key="8">
    <source>
        <dbReference type="ARBA" id="ARBA00023136"/>
    </source>
</evidence>
<evidence type="ECO:0000256" key="9">
    <source>
        <dbReference type="SAM" id="Phobius"/>
    </source>
</evidence>
<dbReference type="InterPro" id="IPR006037">
    <property type="entry name" value="RCK_C"/>
</dbReference>
<dbReference type="PANTHER" id="PTHR32507:SF7">
    <property type="entry name" value="K(+)_H(+) ANTIPORTER NHAP2"/>
    <property type="match status" value="1"/>
</dbReference>
<dbReference type="InterPro" id="IPR036721">
    <property type="entry name" value="RCK_C_sf"/>
</dbReference>
<dbReference type="eggNOG" id="COG3263">
    <property type="taxonomic scope" value="Bacteria"/>
</dbReference>
<feature type="transmembrane region" description="Helical" evidence="9">
    <location>
        <begin position="159"/>
        <end position="176"/>
    </location>
</feature>
<name>A9WEN7_CHLAA</name>
<feature type="transmembrane region" description="Helical" evidence="9">
    <location>
        <begin position="47"/>
        <end position="71"/>
    </location>
</feature>
<keyword evidence="12" id="KW-1185">Reference proteome</keyword>
<evidence type="ECO:0000256" key="5">
    <source>
        <dbReference type="ARBA" id="ARBA00022692"/>
    </source>
</evidence>
<dbReference type="PATRIC" id="fig|324602.8.peg.625"/>
<feature type="transmembrane region" description="Helical" evidence="9">
    <location>
        <begin position="335"/>
        <end position="356"/>
    </location>
</feature>
<dbReference type="Gene3D" id="3.30.70.1450">
    <property type="entry name" value="Regulator of K+ conductance, C-terminal domain"/>
    <property type="match status" value="1"/>
</dbReference>
<dbReference type="GO" id="GO:0015386">
    <property type="term" value="F:potassium:proton antiporter activity"/>
    <property type="evidence" value="ECO:0000318"/>
    <property type="project" value="GO_Central"/>
</dbReference>
<keyword evidence="7" id="KW-0406">Ion transport</keyword>
<evidence type="ECO:0000259" key="10">
    <source>
        <dbReference type="PROSITE" id="PS51202"/>
    </source>
</evidence>
<dbReference type="KEGG" id="cau:Caur_0550"/>
<dbReference type="SUPFAM" id="SSF116726">
    <property type="entry name" value="TrkA C-terminal domain-like"/>
    <property type="match status" value="1"/>
</dbReference>
<gene>
    <name evidence="11" type="ordered locus">Caur_0550</name>
</gene>
<evidence type="ECO:0000256" key="2">
    <source>
        <dbReference type="ARBA" id="ARBA00022448"/>
    </source>
</evidence>
<evidence type="ECO:0000256" key="1">
    <source>
        <dbReference type="ARBA" id="ARBA00004651"/>
    </source>
</evidence>
<dbReference type="RefSeq" id="WP_012256452.1">
    <property type="nucleotide sequence ID" value="NC_010175.1"/>
</dbReference>